<dbReference type="PANTHER" id="PTHR30097">
    <property type="entry name" value="CATION EFFLUX SYSTEM PROTEIN CUSB"/>
    <property type="match status" value="1"/>
</dbReference>
<dbReference type="GO" id="GO:0016020">
    <property type="term" value="C:membrane"/>
    <property type="evidence" value="ECO:0007669"/>
    <property type="project" value="InterPro"/>
</dbReference>
<proteinExistence type="inferred from homology"/>
<dbReference type="GO" id="GO:0015679">
    <property type="term" value="P:plasma membrane copper ion transport"/>
    <property type="evidence" value="ECO:0007669"/>
    <property type="project" value="TreeGrafter"/>
</dbReference>
<sequence>MRTPQTEALPRRARLRRAWLALALAALLAAGGCGARGAAVQAEHHREEIVRGPRGGRLFHAPGLSLELVLAEDGAAPEFRAYLYDGARRPVDPVRGTLEVVLERFGGREDRIVFAAAGDFFRGLRAVAEPHSFTARVAYVDGAKRLEWTFEQLEGRITLPAQALATSGIEVAAAGPRDIEVTFQSPGEVRVSPERLVQVRPRFAGVVRTVDVRLGDGVTAGQRVAVIHSNESLAEYEVVAPIGGTIVARDAVPGQAVTPDHPLCTIADLTQVWVDFPLAPALSGRVRPGQAVRIRGGTAGGPEAQARVHYVGPLLEQDSRVSRVRAALSNADGRWPPGLFVTASVVVDRVRAAVALPEEAIVRTARGPAVFRAMGRTFELQPVTTGRSDGLWTEVVEGLAAGDSIVVRQAFLLKAELGKSEAAHGH</sequence>
<gene>
    <name evidence="7" type="ORF">ENR23_08425</name>
</gene>
<protein>
    <submittedName>
        <fullName evidence="7">HlyD family secretion protein</fullName>
    </submittedName>
</protein>
<comment type="caution">
    <text evidence="7">The sequence shown here is derived from an EMBL/GenBank/DDBJ whole genome shotgun (WGS) entry which is preliminary data.</text>
</comment>
<dbReference type="InterPro" id="IPR006143">
    <property type="entry name" value="RND_pump_MFP"/>
</dbReference>
<dbReference type="InterPro" id="IPR058649">
    <property type="entry name" value="CzcB_C"/>
</dbReference>
<dbReference type="CDD" id="cd06850">
    <property type="entry name" value="biotinyl_domain"/>
    <property type="match status" value="1"/>
</dbReference>
<dbReference type="GO" id="GO:0060003">
    <property type="term" value="P:copper ion export"/>
    <property type="evidence" value="ECO:0007669"/>
    <property type="project" value="TreeGrafter"/>
</dbReference>
<name>A0A832I517_UNCEI</name>
<accession>A0A832I517</accession>
<evidence type="ECO:0000256" key="1">
    <source>
        <dbReference type="ARBA" id="ARBA00009477"/>
    </source>
</evidence>
<feature type="domain" description="CusB-like beta-barrel" evidence="3">
    <location>
        <begin position="271"/>
        <end position="345"/>
    </location>
</feature>
<dbReference type="GO" id="GO:0046914">
    <property type="term" value="F:transition metal ion binding"/>
    <property type="evidence" value="ECO:0007669"/>
    <property type="project" value="TreeGrafter"/>
</dbReference>
<dbReference type="GO" id="GO:0022857">
    <property type="term" value="F:transmembrane transporter activity"/>
    <property type="evidence" value="ECO:0007669"/>
    <property type="project" value="InterPro"/>
</dbReference>
<dbReference type="PROSITE" id="PS51257">
    <property type="entry name" value="PROKAR_LIPOPROTEIN"/>
    <property type="match status" value="1"/>
</dbReference>
<dbReference type="Pfam" id="PF25971">
    <property type="entry name" value="CzcB_N"/>
    <property type="match status" value="1"/>
</dbReference>
<dbReference type="InterPro" id="IPR058646">
    <property type="entry name" value="CzcB_N"/>
</dbReference>
<dbReference type="InterPro" id="IPR058792">
    <property type="entry name" value="Beta-barrel_RND_2"/>
</dbReference>
<feature type="domain" description="CzcB N-terminal" evidence="4">
    <location>
        <begin position="56"/>
        <end position="141"/>
    </location>
</feature>
<keyword evidence="2" id="KW-0813">Transport</keyword>
<dbReference type="Gene3D" id="2.40.30.170">
    <property type="match status" value="1"/>
</dbReference>
<dbReference type="InterPro" id="IPR058647">
    <property type="entry name" value="BSH_CzcB-like"/>
</dbReference>
<dbReference type="AlphaFoldDB" id="A0A832I517"/>
<evidence type="ECO:0000256" key="2">
    <source>
        <dbReference type="ARBA" id="ARBA00022448"/>
    </source>
</evidence>
<dbReference type="Gene3D" id="2.40.420.20">
    <property type="match status" value="1"/>
</dbReference>
<dbReference type="Pfam" id="PF25954">
    <property type="entry name" value="Beta-barrel_RND_2"/>
    <property type="match status" value="1"/>
</dbReference>
<evidence type="ECO:0000259" key="3">
    <source>
        <dbReference type="Pfam" id="PF25954"/>
    </source>
</evidence>
<evidence type="ECO:0000313" key="7">
    <source>
        <dbReference type="EMBL" id="HGZ43435.1"/>
    </source>
</evidence>
<evidence type="ECO:0000259" key="5">
    <source>
        <dbReference type="Pfam" id="PF25973"/>
    </source>
</evidence>
<feature type="domain" description="CzcB-like C-terminal circularly permuted SH3-like" evidence="6">
    <location>
        <begin position="354"/>
        <end position="414"/>
    </location>
</feature>
<dbReference type="PANTHER" id="PTHR30097:SF4">
    <property type="entry name" value="SLR6042 PROTEIN"/>
    <property type="match status" value="1"/>
</dbReference>
<dbReference type="GO" id="GO:0030288">
    <property type="term" value="C:outer membrane-bounded periplasmic space"/>
    <property type="evidence" value="ECO:0007669"/>
    <property type="project" value="TreeGrafter"/>
</dbReference>
<organism evidence="7">
    <name type="scientific">Eiseniibacteriota bacterium</name>
    <dbReference type="NCBI Taxonomy" id="2212470"/>
    <lineage>
        <taxon>Bacteria</taxon>
        <taxon>Candidatus Eiseniibacteriota</taxon>
    </lineage>
</organism>
<dbReference type="SUPFAM" id="SSF111369">
    <property type="entry name" value="HlyD-like secretion proteins"/>
    <property type="match status" value="1"/>
</dbReference>
<dbReference type="FunFam" id="2.40.30.170:FF:000010">
    <property type="entry name" value="Efflux RND transporter periplasmic adaptor subunit"/>
    <property type="match status" value="1"/>
</dbReference>
<dbReference type="Pfam" id="PF25975">
    <property type="entry name" value="CzcB_C"/>
    <property type="match status" value="1"/>
</dbReference>
<dbReference type="InterPro" id="IPR051909">
    <property type="entry name" value="MFP_Cation_Efflux"/>
</dbReference>
<dbReference type="Pfam" id="PF25973">
    <property type="entry name" value="BSH_CzcB"/>
    <property type="match status" value="1"/>
</dbReference>
<dbReference type="EMBL" id="DSQF01000018">
    <property type="protein sequence ID" value="HGZ43435.1"/>
    <property type="molecule type" value="Genomic_DNA"/>
</dbReference>
<reference evidence="7" key="1">
    <citation type="journal article" date="2020" name="mSystems">
        <title>Genome- and Community-Level Interaction Insights into Carbon Utilization and Element Cycling Functions of Hydrothermarchaeota in Hydrothermal Sediment.</title>
        <authorList>
            <person name="Zhou Z."/>
            <person name="Liu Y."/>
            <person name="Xu W."/>
            <person name="Pan J."/>
            <person name="Luo Z.H."/>
            <person name="Li M."/>
        </authorList>
    </citation>
    <scope>NUCLEOTIDE SEQUENCE [LARGE SCALE GENOMIC DNA]</scope>
    <source>
        <strain evidence="7">SpSt-381</strain>
    </source>
</reference>
<evidence type="ECO:0000259" key="4">
    <source>
        <dbReference type="Pfam" id="PF25971"/>
    </source>
</evidence>
<feature type="domain" description="CzcB-like barrel-sandwich hybrid" evidence="5">
    <location>
        <begin position="196"/>
        <end position="268"/>
    </location>
</feature>
<comment type="similarity">
    <text evidence="1">Belongs to the membrane fusion protein (MFP) (TC 8.A.1) family.</text>
</comment>
<evidence type="ECO:0000259" key="6">
    <source>
        <dbReference type="Pfam" id="PF25975"/>
    </source>
</evidence>
<dbReference type="NCBIfam" id="TIGR01730">
    <property type="entry name" value="RND_mfp"/>
    <property type="match status" value="1"/>
</dbReference>